<feature type="site" description="Selectivity filter" evidence="10">
    <location>
        <position position="189"/>
    </location>
</feature>
<evidence type="ECO:0000256" key="6">
    <source>
        <dbReference type="ARBA" id="ARBA00022692"/>
    </source>
</evidence>
<evidence type="ECO:0000256" key="10">
    <source>
        <dbReference type="HAMAP-Rule" id="MF_01146"/>
    </source>
</evidence>
<feature type="transmembrane region" description="Helical" evidence="10">
    <location>
        <begin position="85"/>
        <end position="104"/>
    </location>
</feature>
<keyword evidence="4 10" id="KW-1003">Cell membrane</keyword>
<organism evidence="11 12">
    <name type="scientific">Methylobacterium soli</name>
    <dbReference type="NCBI Taxonomy" id="553447"/>
    <lineage>
        <taxon>Bacteria</taxon>
        <taxon>Pseudomonadati</taxon>
        <taxon>Pseudomonadota</taxon>
        <taxon>Alphaproteobacteria</taxon>
        <taxon>Hyphomicrobiales</taxon>
        <taxon>Methylobacteriaceae</taxon>
        <taxon>Methylobacterium</taxon>
    </lineage>
</organism>
<proteinExistence type="inferred from homology"/>
<keyword evidence="5" id="KW-0997">Cell inner membrane</keyword>
<feature type="short sequence motif" description="NPA 1" evidence="10">
    <location>
        <begin position="64"/>
        <end position="66"/>
    </location>
</feature>
<keyword evidence="12" id="KW-1185">Reference proteome</keyword>
<dbReference type="NCBIfam" id="TIGR00861">
    <property type="entry name" value="MIP"/>
    <property type="match status" value="1"/>
</dbReference>
<evidence type="ECO:0000256" key="8">
    <source>
        <dbReference type="ARBA" id="ARBA00022989"/>
    </source>
</evidence>
<dbReference type="GO" id="GO:0005886">
    <property type="term" value="C:plasma membrane"/>
    <property type="evidence" value="ECO:0007669"/>
    <property type="project" value="UniProtKB-SubCell"/>
</dbReference>
<dbReference type="GO" id="GO:0015250">
    <property type="term" value="F:water channel activity"/>
    <property type="evidence" value="ECO:0007669"/>
    <property type="project" value="UniProtKB-UniRule"/>
</dbReference>
<protein>
    <recommendedName>
        <fullName evidence="10">Aquaporin Z</fullName>
    </recommendedName>
</protein>
<evidence type="ECO:0000256" key="3">
    <source>
        <dbReference type="ARBA" id="ARBA00022448"/>
    </source>
</evidence>
<dbReference type="Proteomes" id="UP000474159">
    <property type="component" value="Unassembled WGS sequence"/>
</dbReference>
<dbReference type="AlphaFoldDB" id="A0A6L3T068"/>
<dbReference type="FunFam" id="1.20.1080.10:FF:000007">
    <property type="entry name" value="Aquaporin Z"/>
    <property type="match status" value="1"/>
</dbReference>
<dbReference type="PRINTS" id="PR00783">
    <property type="entry name" value="MINTRINSICP"/>
</dbReference>
<evidence type="ECO:0000313" key="12">
    <source>
        <dbReference type="Proteomes" id="UP000474159"/>
    </source>
</evidence>
<evidence type="ECO:0000256" key="1">
    <source>
        <dbReference type="ARBA" id="ARBA00004651"/>
    </source>
</evidence>
<feature type="transmembrane region" description="Helical" evidence="10">
    <location>
        <begin position="161"/>
        <end position="180"/>
    </location>
</feature>
<evidence type="ECO:0000256" key="7">
    <source>
        <dbReference type="ARBA" id="ARBA00022737"/>
    </source>
</evidence>
<accession>A0A6L3T068</accession>
<gene>
    <name evidence="10 11" type="primary">aqpZ</name>
    <name evidence="11" type="ORF">F6X53_14715</name>
</gene>
<comment type="domain">
    <text evidence="10">Aquaporins contain two tandem repeats each containing three membrane-spanning domains and a pore-forming loop with the signature motif Asn-Pro-Ala (NPA).</text>
</comment>
<dbReference type="Gene3D" id="1.20.1080.10">
    <property type="entry name" value="Glycerol uptake facilitator protein"/>
    <property type="match status" value="1"/>
</dbReference>
<evidence type="ECO:0000256" key="9">
    <source>
        <dbReference type="ARBA" id="ARBA00023136"/>
    </source>
</evidence>
<keyword evidence="7 10" id="KW-0677">Repeat</keyword>
<dbReference type="PANTHER" id="PTHR19139">
    <property type="entry name" value="AQUAPORIN TRANSPORTER"/>
    <property type="match status" value="1"/>
</dbReference>
<feature type="site" description="Involved in tetramerization or stability of the tetramer" evidence="10">
    <location>
        <position position="21"/>
    </location>
</feature>
<comment type="subunit">
    <text evidence="10">Homotetramer.</text>
</comment>
<keyword evidence="6 10" id="KW-0812">Transmembrane</keyword>
<dbReference type="PROSITE" id="PS51257">
    <property type="entry name" value="PROKAR_LIPOPROTEIN"/>
    <property type="match status" value="1"/>
</dbReference>
<dbReference type="InterPro" id="IPR034294">
    <property type="entry name" value="Aquaporin_transptr"/>
</dbReference>
<evidence type="ECO:0000256" key="5">
    <source>
        <dbReference type="ARBA" id="ARBA00022519"/>
    </source>
</evidence>
<feature type="transmembrane region" description="Helical" evidence="10">
    <location>
        <begin position="12"/>
        <end position="30"/>
    </location>
</feature>
<dbReference type="PANTHER" id="PTHR19139:SF199">
    <property type="entry name" value="MIP17260P"/>
    <property type="match status" value="1"/>
</dbReference>
<dbReference type="Pfam" id="PF00230">
    <property type="entry name" value="MIP"/>
    <property type="match status" value="1"/>
</dbReference>
<reference evidence="11 12" key="1">
    <citation type="submission" date="2019-09" db="EMBL/GenBank/DDBJ databases">
        <title>YIM 48816 draft genome.</title>
        <authorList>
            <person name="Jiang L."/>
        </authorList>
    </citation>
    <scope>NUCLEOTIDE SEQUENCE [LARGE SCALE GENOMIC DNA]</scope>
    <source>
        <strain evidence="11 12">YIM 48816</strain>
    </source>
</reference>
<dbReference type="InterPro" id="IPR023743">
    <property type="entry name" value="Aquaporin_Z"/>
</dbReference>
<dbReference type="EMBL" id="VZZK01000014">
    <property type="protein sequence ID" value="KAB1078343.1"/>
    <property type="molecule type" value="Genomic_DNA"/>
</dbReference>
<dbReference type="RefSeq" id="WP_151000963.1">
    <property type="nucleotide sequence ID" value="NZ_BPQY01000788.1"/>
</dbReference>
<comment type="catalytic activity">
    <reaction evidence="10">
        <text>H2O(in) = H2O(out)</text>
        <dbReference type="Rhea" id="RHEA:29667"/>
        <dbReference type="ChEBI" id="CHEBI:15377"/>
    </reaction>
</comment>
<dbReference type="SUPFAM" id="SSF81338">
    <property type="entry name" value="Aquaporin-like"/>
    <property type="match status" value="1"/>
</dbReference>
<feature type="site" description="Selectivity filter" evidence="10">
    <location>
        <position position="174"/>
    </location>
</feature>
<dbReference type="CDD" id="cd00333">
    <property type="entry name" value="MIP"/>
    <property type="match status" value="1"/>
</dbReference>
<feature type="transmembrane region" description="Helical" evidence="10">
    <location>
        <begin position="129"/>
        <end position="149"/>
    </location>
</feature>
<sequence length="244" mass="24675">MDIRKCGAEAIGTFWLTFAGCGSAVIAAGFPQVGIGLLGVALAFGLTVVTMAYAIGHISGCHLNPAVTVGLAAGGRFPTKDIAPYILAQVVGAIVAAALLYAIASGSPSFDIAKGFAANGYGEHSPGQYGLVSCLVAEVVLTMMFLFVIMGATHGKAPVGFAPLAIGLCLTLVHLVGIPITNLSVNPARSTGPALFAGGWALAQLWLFWVAPLLGGALGGILYRWLSEEPSAQVTGIAPAAPAE</sequence>
<name>A0A6L3T068_9HYPH</name>
<dbReference type="OrthoDB" id="9807293at2"/>
<dbReference type="InterPro" id="IPR023271">
    <property type="entry name" value="Aquaporin-like"/>
</dbReference>
<dbReference type="HAMAP" id="MF_01146">
    <property type="entry name" value="Aquaporin_Z"/>
    <property type="match status" value="1"/>
</dbReference>
<evidence type="ECO:0000313" key="11">
    <source>
        <dbReference type="EMBL" id="KAB1078343.1"/>
    </source>
</evidence>
<comment type="subcellular location">
    <subcellularLocation>
        <location evidence="1 10">Cell membrane</location>
        <topology evidence="1 10">Multi-pass membrane protein</topology>
    </subcellularLocation>
</comment>
<feature type="site" description="Selectivity filter" evidence="10">
    <location>
        <position position="44"/>
    </location>
</feature>
<dbReference type="InterPro" id="IPR000425">
    <property type="entry name" value="MIP"/>
</dbReference>
<keyword evidence="8 10" id="KW-1133">Transmembrane helix</keyword>
<comment type="similarity">
    <text evidence="2 10">Belongs to the MIP/aquaporin (TC 1.A.8) family.</text>
</comment>
<comment type="caution">
    <text evidence="10">Lacks conserved residue(s) required for the propagation of feature annotation.</text>
</comment>
<feature type="transmembrane region" description="Helical" evidence="10">
    <location>
        <begin position="36"/>
        <end position="55"/>
    </location>
</feature>
<dbReference type="NCBIfam" id="NF003838">
    <property type="entry name" value="PRK05420.1"/>
    <property type="match status" value="1"/>
</dbReference>
<evidence type="ECO:0000256" key="2">
    <source>
        <dbReference type="ARBA" id="ARBA00006175"/>
    </source>
</evidence>
<dbReference type="InterPro" id="IPR022357">
    <property type="entry name" value="MIP_CS"/>
</dbReference>
<keyword evidence="9 10" id="KW-0472">Membrane</keyword>
<evidence type="ECO:0000256" key="4">
    <source>
        <dbReference type="ARBA" id="ARBA00022475"/>
    </source>
</evidence>
<feature type="short sequence motif" description="NPA 2" evidence="10">
    <location>
        <begin position="186"/>
        <end position="188"/>
    </location>
</feature>
<feature type="transmembrane region" description="Helical" evidence="10">
    <location>
        <begin position="200"/>
        <end position="223"/>
    </location>
</feature>
<keyword evidence="3 10" id="KW-0813">Transport</keyword>
<comment type="function">
    <text evidence="10">Channel that permits osmotically driven movement of water in both directions. It is involved in the osmoregulation and in the maintenance of cell turgor during volume expansion in rapidly growing cells. It mediates rapid entry or exit of water in response to abrupt changes in osmolarity.</text>
</comment>
<dbReference type="PROSITE" id="PS00221">
    <property type="entry name" value="MIP"/>
    <property type="match status" value="1"/>
</dbReference>
<comment type="caution">
    <text evidence="11">The sequence shown here is derived from an EMBL/GenBank/DDBJ whole genome shotgun (WGS) entry which is preliminary data.</text>
</comment>